<dbReference type="PANTHER" id="PTHR16222:SF34">
    <property type="entry name" value="ADP-RIBOSYLGLYCOHYDROLASE"/>
    <property type="match status" value="1"/>
</dbReference>
<organism evidence="2 3">
    <name type="scientific">Candidatus Methylopumilus planktonicus</name>
    <dbReference type="NCBI Taxonomy" id="1581557"/>
    <lineage>
        <taxon>Bacteria</taxon>
        <taxon>Pseudomonadati</taxon>
        <taxon>Pseudomonadota</taxon>
        <taxon>Betaproteobacteria</taxon>
        <taxon>Nitrosomonadales</taxon>
        <taxon>Methylophilaceae</taxon>
        <taxon>Candidatus Methylopumilus</taxon>
    </lineage>
</organism>
<dbReference type="PANTHER" id="PTHR16222">
    <property type="entry name" value="ADP-RIBOSYLGLYCOHYDROLASE"/>
    <property type="match status" value="1"/>
</dbReference>
<protein>
    <recommendedName>
        <fullName evidence="4">ADP-ribosylglycohydrolase family protein</fullName>
    </recommendedName>
</protein>
<dbReference type="EMBL" id="LN827929">
    <property type="protein sequence ID" value="CEZ19468.1"/>
    <property type="molecule type" value="Genomic_DNA"/>
</dbReference>
<dbReference type="STRING" id="1581557.BN1208_0581"/>
<proteinExistence type="predicted"/>
<dbReference type="OrthoDB" id="5297797at2"/>
<dbReference type="HOGENOM" id="CLU_046767_0_0_4"/>
<keyword evidence="1" id="KW-0460">Magnesium</keyword>
<dbReference type="Proteomes" id="UP000064007">
    <property type="component" value="Chromosome 1"/>
</dbReference>
<accession>A0A0D6EW21</accession>
<dbReference type="InterPro" id="IPR050792">
    <property type="entry name" value="ADP-ribosylglycohydrolase"/>
</dbReference>
<feature type="binding site" evidence="1">
    <location>
        <position position="316"/>
    </location>
    <ligand>
        <name>Mg(2+)</name>
        <dbReference type="ChEBI" id="CHEBI:18420"/>
        <label>1</label>
    </ligand>
</feature>
<dbReference type="Gene3D" id="1.10.4080.10">
    <property type="entry name" value="ADP-ribosylation/Crystallin J1"/>
    <property type="match status" value="1"/>
</dbReference>
<evidence type="ECO:0000313" key="2">
    <source>
        <dbReference type="EMBL" id="CEZ19468.1"/>
    </source>
</evidence>
<reference evidence="3" key="1">
    <citation type="submission" date="2014-12" db="EMBL/GenBank/DDBJ databases">
        <authorList>
            <person name="Salcher M.M."/>
        </authorList>
    </citation>
    <scope>NUCLEOTIDE SEQUENCE [LARGE SCALE GENOMIC DNA]</scope>
    <source>
        <strain evidence="3">MMS-10A-171</strain>
    </source>
</reference>
<evidence type="ECO:0008006" key="4">
    <source>
        <dbReference type="Google" id="ProtNLM"/>
    </source>
</evidence>
<keyword evidence="3" id="KW-1185">Reference proteome</keyword>
<dbReference type="RefSeq" id="WP_046487742.1">
    <property type="nucleotide sequence ID" value="NZ_LN827929.1"/>
</dbReference>
<dbReference type="AlphaFoldDB" id="A0A0D6EW21"/>
<name>A0A0D6EW21_9PROT</name>
<gene>
    <name evidence="2" type="ORF">BN1208_0581</name>
</gene>
<evidence type="ECO:0000256" key="1">
    <source>
        <dbReference type="PIRSR" id="PIRSR605502-1"/>
    </source>
</evidence>
<evidence type="ECO:0000313" key="3">
    <source>
        <dbReference type="Proteomes" id="UP000064007"/>
    </source>
</evidence>
<dbReference type="KEGG" id="mbat:BN1208_0581"/>
<dbReference type="GO" id="GO:0046872">
    <property type="term" value="F:metal ion binding"/>
    <property type="evidence" value="ECO:0007669"/>
    <property type="project" value="UniProtKB-KW"/>
</dbReference>
<dbReference type="SUPFAM" id="SSF101478">
    <property type="entry name" value="ADP-ribosylglycohydrolase"/>
    <property type="match status" value="1"/>
</dbReference>
<sequence>MNTMPLNKTDRMRGALWGMFVGDALAMPVHWYYSIATLWQDFGQIKDFQAPKAHHPNSIMSLANTSKAGRGTQEGDIVGSVILKGKKHHWGPANRHYHQGMQAGENTLNLMCARVLLRSLNTIGDYDPADFLREYIGFMTEPDRHNDTYAESYHRDFFANYAKGIPPEKCAGAEGHDTASIGGLVSLPMLVIASLSEGNLTTTIAQALNHQRLTHRSPSLEIYSSELSALLFHIFQETNPNTEELACAAASRLGFPAAKVVASVRSKQSSDCDVIGGLLSSACYIDQSFPSVLYLASRYSNNFEAALIANTNVGGDNCHRGAILGAILGASLGFEAIPKRWIDGLIAHDELNNEIETFIKRFE</sequence>
<keyword evidence="1" id="KW-0479">Metal-binding</keyword>
<dbReference type="InterPro" id="IPR036705">
    <property type="entry name" value="Ribosyl_crysJ1_sf"/>
</dbReference>
<dbReference type="InterPro" id="IPR005502">
    <property type="entry name" value="Ribosyl_crysJ1"/>
</dbReference>
<dbReference type="Pfam" id="PF03747">
    <property type="entry name" value="ADP_ribosyl_GH"/>
    <property type="match status" value="1"/>
</dbReference>
<comment type="cofactor">
    <cofactor evidence="1">
        <name>Mg(2+)</name>
        <dbReference type="ChEBI" id="CHEBI:18420"/>
    </cofactor>
    <text evidence="1">Binds 2 magnesium ions per subunit.</text>
</comment>